<dbReference type="Gene3D" id="3.30.470.20">
    <property type="entry name" value="ATP-grasp fold, B domain"/>
    <property type="match status" value="1"/>
</dbReference>
<sequence>MILGRIYEAGYTSEMIVQDFIPGDDSNMRVLNAYVDENHQVRMMCLGHPLLEDPTPASIGNYVVIMPDYNEKIYQTIKKFLETIEYTGFANFDMKYDPRDGEYKLFEINLRQGRSSFFVTLNGLNLARFVTEDRVFHEPFTETIYGTKDSADAKLWLGVPKKIFLTYARENEDKKIAEKMIQEKRFGTTVFYDGDRSLKRWVLMKYMFHNYIPRFKKYFHVKEG</sequence>
<protein>
    <submittedName>
        <fullName evidence="2">D-aspartate ligase</fullName>
        <ecNumber evidence="2">6.3.1.12</ecNumber>
    </submittedName>
</protein>
<accession>A0A645E3S9</accession>
<proteinExistence type="predicted"/>
<reference evidence="2" key="1">
    <citation type="submission" date="2019-08" db="EMBL/GenBank/DDBJ databases">
        <authorList>
            <person name="Kucharzyk K."/>
            <person name="Murdoch R.W."/>
            <person name="Higgins S."/>
            <person name="Loffler F."/>
        </authorList>
    </citation>
    <scope>NUCLEOTIDE SEQUENCE</scope>
</reference>
<dbReference type="AlphaFoldDB" id="A0A645E3S9"/>
<dbReference type="InterPro" id="IPR011761">
    <property type="entry name" value="ATP-grasp"/>
</dbReference>
<feature type="domain" description="ATP-grasp" evidence="1">
    <location>
        <begin position="71"/>
        <end position="135"/>
    </location>
</feature>
<dbReference type="EC" id="6.3.1.12" evidence="2"/>
<dbReference type="GO" id="GO:0034025">
    <property type="term" value="F:D-aspartate ligase activity"/>
    <property type="evidence" value="ECO:0007669"/>
    <property type="project" value="UniProtKB-EC"/>
</dbReference>
<dbReference type="GO" id="GO:0046872">
    <property type="term" value="F:metal ion binding"/>
    <property type="evidence" value="ECO:0007669"/>
    <property type="project" value="InterPro"/>
</dbReference>
<gene>
    <name evidence="2" type="ORF">SDC9_143214</name>
</gene>
<dbReference type="SUPFAM" id="SSF56059">
    <property type="entry name" value="Glutathione synthetase ATP-binding domain-like"/>
    <property type="match status" value="1"/>
</dbReference>
<name>A0A645E3S9_9ZZZZ</name>
<evidence type="ECO:0000259" key="1">
    <source>
        <dbReference type="PROSITE" id="PS50975"/>
    </source>
</evidence>
<dbReference type="GO" id="GO:0005524">
    <property type="term" value="F:ATP binding"/>
    <property type="evidence" value="ECO:0007669"/>
    <property type="project" value="InterPro"/>
</dbReference>
<organism evidence="2">
    <name type="scientific">bioreactor metagenome</name>
    <dbReference type="NCBI Taxonomy" id="1076179"/>
    <lineage>
        <taxon>unclassified sequences</taxon>
        <taxon>metagenomes</taxon>
        <taxon>ecological metagenomes</taxon>
    </lineage>
</organism>
<keyword evidence="2" id="KW-0436">Ligase</keyword>
<dbReference type="EMBL" id="VSSQ01042469">
    <property type="protein sequence ID" value="MPM96058.1"/>
    <property type="molecule type" value="Genomic_DNA"/>
</dbReference>
<evidence type="ECO:0000313" key="2">
    <source>
        <dbReference type="EMBL" id="MPM96058.1"/>
    </source>
</evidence>
<dbReference type="PROSITE" id="PS50975">
    <property type="entry name" value="ATP_GRASP"/>
    <property type="match status" value="1"/>
</dbReference>
<comment type="caution">
    <text evidence="2">The sequence shown here is derived from an EMBL/GenBank/DDBJ whole genome shotgun (WGS) entry which is preliminary data.</text>
</comment>